<reference evidence="2" key="1">
    <citation type="submission" date="2020-11" db="EMBL/GenBank/DDBJ databases">
        <authorList>
            <person name="Tran Van P."/>
        </authorList>
    </citation>
    <scope>NUCLEOTIDE SEQUENCE</scope>
</reference>
<evidence type="ECO:0000256" key="1">
    <source>
        <dbReference type="SAM" id="MobiDB-lite"/>
    </source>
</evidence>
<proteinExistence type="predicted"/>
<organism evidence="2">
    <name type="scientific">Timema cristinae</name>
    <name type="common">Walking stick</name>
    <dbReference type="NCBI Taxonomy" id="61476"/>
    <lineage>
        <taxon>Eukaryota</taxon>
        <taxon>Metazoa</taxon>
        <taxon>Ecdysozoa</taxon>
        <taxon>Arthropoda</taxon>
        <taxon>Hexapoda</taxon>
        <taxon>Insecta</taxon>
        <taxon>Pterygota</taxon>
        <taxon>Neoptera</taxon>
        <taxon>Polyneoptera</taxon>
        <taxon>Phasmatodea</taxon>
        <taxon>Timematodea</taxon>
        <taxon>Timematoidea</taxon>
        <taxon>Timematidae</taxon>
        <taxon>Timema</taxon>
    </lineage>
</organism>
<protein>
    <submittedName>
        <fullName evidence="2">Uncharacterized protein</fullName>
    </submittedName>
</protein>
<dbReference type="EMBL" id="OC317820">
    <property type="protein sequence ID" value="CAD7399223.1"/>
    <property type="molecule type" value="Genomic_DNA"/>
</dbReference>
<dbReference type="AlphaFoldDB" id="A0A7R9CMH2"/>
<sequence length="178" mass="19931">MSIAPHLGSTKSDYETGPFHSDLSRGPVMSIAPHLGRTKPDYETGPFHSGLVRGGEVRQLRQRAVLQACQDASWSWTVLRNGCNVNIELFNQCLARTYIHNESQLHRPNSRIDRHAFGLIHWSRRLRGVKLTWETVKLDLQQLTEVELCTGRDAAHRSAAGLTTSIIQVTSVRHSVGV</sequence>
<name>A0A7R9CMH2_TIMCR</name>
<gene>
    <name evidence="2" type="ORF">TCEB3V08_LOCUS4895</name>
</gene>
<accession>A0A7R9CMH2</accession>
<feature type="region of interest" description="Disordered" evidence="1">
    <location>
        <begin position="1"/>
        <end position="21"/>
    </location>
</feature>
<evidence type="ECO:0000313" key="2">
    <source>
        <dbReference type="EMBL" id="CAD7399223.1"/>
    </source>
</evidence>